<feature type="chain" id="PRO_5015124654" description="Gliding motility-associated-like protein" evidence="1">
    <location>
        <begin position="21"/>
        <end position="152"/>
    </location>
</feature>
<organism evidence="2 3">
    <name type="scientific">Taibaiella chishuiensis</name>
    <dbReference type="NCBI Taxonomy" id="1434707"/>
    <lineage>
        <taxon>Bacteria</taxon>
        <taxon>Pseudomonadati</taxon>
        <taxon>Bacteroidota</taxon>
        <taxon>Chitinophagia</taxon>
        <taxon>Chitinophagales</taxon>
        <taxon>Chitinophagaceae</taxon>
        <taxon>Taibaiella</taxon>
    </lineage>
</organism>
<evidence type="ECO:0000313" key="2">
    <source>
        <dbReference type="EMBL" id="PSK95129.1"/>
    </source>
</evidence>
<proteinExistence type="predicted"/>
<dbReference type="OrthoDB" id="670323at2"/>
<dbReference type="Proteomes" id="UP000240572">
    <property type="component" value="Unassembled WGS sequence"/>
</dbReference>
<evidence type="ECO:0000256" key="1">
    <source>
        <dbReference type="SAM" id="SignalP"/>
    </source>
</evidence>
<evidence type="ECO:0008006" key="4">
    <source>
        <dbReference type="Google" id="ProtNLM"/>
    </source>
</evidence>
<keyword evidence="1" id="KW-0732">Signal</keyword>
<name>A0A2P8DD47_9BACT</name>
<protein>
    <recommendedName>
        <fullName evidence="4">Gliding motility-associated-like protein</fullName>
    </recommendedName>
</protein>
<dbReference type="RefSeq" id="WP_106521798.1">
    <property type="nucleotide sequence ID" value="NZ_PYGD01000001.1"/>
</dbReference>
<feature type="signal peptide" evidence="1">
    <location>
        <begin position="1"/>
        <end position="20"/>
    </location>
</feature>
<comment type="caution">
    <text evidence="2">The sequence shown here is derived from an EMBL/GenBank/DDBJ whole genome shotgun (WGS) entry which is preliminary data.</text>
</comment>
<accession>A0A2P8DD47</accession>
<dbReference type="EMBL" id="PYGD01000001">
    <property type="protein sequence ID" value="PSK95129.1"/>
    <property type="molecule type" value="Genomic_DNA"/>
</dbReference>
<evidence type="ECO:0000313" key="3">
    <source>
        <dbReference type="Proteomes" id="UP000240572"/>
    </source>
</evidence>
<gene>
    <name evidence="2" type="ORF">B0I18_1011293</name>
</gene>
<keyword evidence="3" id="KW-1185">Reference proteome</keyword>
<reference evidence="2 3" key="1">
    <citation type="submission" date="2018-03" db="EMBL/GenBank/DDBJ databases">
        <title>Genomic Encyclopedia of Type Strains, Phase III (KMG-III): the genomes of soil and plant-associated and newly described type strains.</title>
        <authorList>
            <person name="Whitman W."/>
        </authorList>
    </citation>
    <scope>NUCLEOTIDE SEQUENCE [LARGE SCALE GENOMIC DNA]</scope>
    <source>
        <strain evidence="2 3">CGMCC 1.12700</strain>
    </source>
</reference>
<dbReference type="AlphaFoldDB" id="A0A2P8DD47"/>
<sequence length="152" mass="16909">MRNKIVLAFFTAVISSTAFAQQEQSVSSCTDKVMHAELVSLDKSFEQQGFSVIMFNSMSMPSGSYVPVQLNMEQGKMYQINFLASKDFQQYNLTLIDKDRKKLINKKVKQGGSNRLSESFAAPYTGNYIIVLSQKVKGQPEACGGISILKSK</sequence>